<dbReference type="AlphaFoldDB" id="A0A1L9TTV6"/>
<feature type="signal peptide" evidence="1">
    <location>
        <begin position="1"/>
        <end position="21"/>
    </location>
</feature>
<dbReference type="GeneID" id="63762344"/>
<evidence type="ECO:0000313" key="2">
    <source>
        <dbReference type="EMBL" id="OJJ62713.1"/>
    </source>
</evidence>
<keyword evidence="1" id="KW-0732">Signal</keyword>
<evidence type="ECO:0000256" key="1">
    <source>
        <dbReference type="SAM" id="SignalP"/>
    </source>
</evidence>
<dbReference type="RefSeq" id="XP_040706519.1">
    <property type="nucleotide sequence ID" value="XM_040846271.1"/>
</dbReference>
<name>A0A1L9TTV6_9EURO</name>
<dbReference type="Proteomes" id="UP000184356">
    <property type="component" value="Unassembled WGS sequence"/>
</dbReference>
<accession>A0A1L9TTV6</accession>
<dbReference type="VEuPathDB" id="FungiDB:ASPSYDRAFT_41382"/>
<dbReference type="STRING" id="1036612.A0A1L9TTV6"/>
<evidence type="ECO:0000313" key="3">
    <source>
        <dbReference type="Proteomes" id="UP000184356"/>
    </source>
</evidence>
<feature type="chain" id="PRO_5012973652" evidence="1">
    <location>
        <begin position="22"/>
        <end position="56"/>
    </location>
</feature>
<dbReference type="EMBL" id="KV878583">
    <property type="protein sequence ID" value="OJJ62713.1"/>
    <property type="molecule type" value="Genomic_DNA"/>
</dbReference>
<gene>
    <name evidence="2" type="ORF">ASPSYDRAFT_41382</name>
</gene>
<keyword evidence="3" id="KW-1185">Reference proteome</keyword>
<organism evidence="2 3">
    <name type="scientific">Aspergillus sydowii CBS 593.65</name>
    <dbReference type="NCBI Taxonomy" id="1036612"/>
    <lineage>
        <taxon>Eukaryota</taxon>
        <taxon>Fungi</taxon>
        <taxon>Dikarya</taxon>
        <taxon>Ascomycota</taxon>
        <taxon>Pezizomycotina</taxon>
        <taxon>Eurotiomycetes</taxon>
        <taxon>Eurotiomycetidae</taxon>
        <taxon>Eurotiales</taxon>
        <taxon>Aspergillaceae</taxon>
        <taxon>Aspergillus</taxon>
        <taxon>Aspergillus subgen. Nidulantes</taxon>
    </lineage>
</organism>
<protein>
    <submittedName>
        <fullName evidence="2">Uncharacterized protein</fullName>
    </submittedName>
</protein>
<reference evidence="3" key="1">
    <citation type="journal article" date="2017" name="Genome Biol.">
        <title>Comparative genomics reveals high biological diversity and specific adaptations in the industrially and medically important fungal genus Aspergillus.</title>
        <authorList>
            <person name="de Vries R.P."/>
            <person name="Riley R."/>
            <person name="Wiebenga A."/>
            <person name="Aguilar-Osorio G."/>
            <person name="Amillis S."/>
            <person name="Uchima C.A."/>
            <person name="Anderluh G."/>
            <person name="Asadollahi M."/>
            <person name="Askin M."/>
            <person name="Barry K."/>
            <person name="Battaglia E."/>
            <person name="Bayram O."/>
            <person name="Benocci T."/>
            <person name="Braus-Stromeyer S.A."/>
            <person name="Caldana C."/>
            <person name="Canovas D."/>
            <person name="Cerqueira G.C."/>
            <person name="Chen F."/>
            <person name="Chen W."/>
            <person name="Choi C."/>
            <person name="Clum A."/>
            <person name="Dos Santos R.A."/>
            <person name="Damasio A.R."/>
            <person name="Diallinas G."/>
            <person name="Emri T."/>
            <person name="Fekete E."/>
            <person name="Flipphi M."/>
            <person name="Freyberg S."/>
            <person name="Gallo A."/>
            <person name="Gournas C."/>
            <person name="Habgood R."/>
            <person name="Hainaut M."/>
            <person name="Harispe M.L."/>
            <person name="Henrissat B."/>
            <person name="Hilden K.S."/>
            <person name="Hope R."/>
            <person name="Hossain A."/>
            <person name="Karabika E."/>
            <person name="Karaffa L."/>
            <person name="Karanyi Z."/>
            <person name="Krasevec N."/>
            <person name="Kuo A."/>
            <person name="Kusch H."/>
            <person name="LaButti K."/>
            <person name="Lagendijk E.L."/>
            <person name="Lapidus A."/>
            <person name="Levasseur A."/>
            <person name="Lindquist E."/>
            <person name="Lipzen A."/>
            <person name="Logrieco A.F."/>
            <person name="MacCabe A."/>
            <person name="Maekelae M.R."/>
            <person name="Malavazi I."/>
            <person name="Melin P."/>
            <person name="Meyer V."/>
            <person name="Mielnichuk N."/>
            <person name="Miskei M."/>
            <person name="Molnar A.P."/>
            <person name="Mule G."/>
            <person name="Ngan C.Y."/>
            <person name="Orejas M."/>
            <person name="Orosz E."/>
            <person name="Ouedraogo J.P."/>
            <person name="Overkamp K.M."/>
            <person name="Park H.-S."/>
            <person name="Perrone G."/>
            <person name="Piumi F."/>
            <person name="Punt P.J."/>
            <person name="Ram A.F."/>
            <person name="Ramon A."/>
            <person name="Rauscher S."/>
            <person name="Record E."/>
            <person name="Riano-Pachon D.M."/>
            <person name="Robert V."/>
            <person name="Roehrig J."/>
            <person name="Ruller R."/>
            <person name="Salamov A."/>
            <person name="Salih N.S."/>
            <person name="Samson R.A."/>
            <person name="Sandor E."/>
            <person name="Sanguinetti M."/>
            <person name="Schuetze T."/>
            <person name="Sepcic K."/>
            <person name="Shelest E."/>
            <person name="Sherlock G."/>
            <person name="Sophianopoulou V."/>
            <person name="Squina F.M."/>
            <person name="Sun H."/>
            <person name="Susca A."/>
            <person name="Todd R.B."/>
            <person name="Tsang A."/>
            <person name="Unkles S.E."/>
            <person name="van de Wiele N."/>
            <person name="van Rossen-Uffink D."/>
            <person name="Oliveira J.V."/>
            <person name="Vesth T.C."/>
            <person name="Visser J."/>
            <person name="Yu J.-H."/>
            <person name="Zhou M."/>
            <person name="Andersen M.R."/>
            <person name="Archer D.B."/>
            <person name="Baker S.E."/>
            <person name="Benoit I."/>
            <person name="Brakhage A.A."/>
            <person name="Braus G.H."/>
            <person name="Fischer R."/>
            <person name="Frisvad J.C."/>
            <person name="Goldman G.H."/>
            <person name="Houbraken J."/>
            <person name="Oakley B."/>
            <person name="Pocsi I."/>
            <person name="Scazzocchio C."/>
            <person name="Seiboth B."/>
            <person name="vanKuyk P.A."/>
            <person name="Wortman J."/>
            <person name="Dyer P.S."/>
            <person name="Grigoriev I.V."/>
        </authorList>
    </citation>
    <scope>NUCLEOTIDE SEQUENCE [LARGE SCALE GENOMIC DNA]</scope>
    <source>
        <strain evidence="3">CBS 593.65</strain>
    </source>
</reference>
<proteinExistence type="predicted"/>
<dbReference type="OrthoDB" id="3437771at2759"/>
<sequence length="56" mass="6419">MQKLRFFFLAISILTLSASIAREGFSRGNIRRVIICAGLLVWTQYSQRVQGHHSCH</sequence>